<name>A0A6V8PD61_9ACTN</name>
<reference evidence="5 6" key="1">
    <citation type="journal article" date="2020" name="Front. Microbiol.">
        <title>Single-cell genomics of novel Actinobacteria with the Wood-Ljungdahl pathway discovered in a serpentinizing system.</title>
        <authorList>
            <person name="Merino N."/>
            <person name="Kawai M."/>
            <person name="Boyd E.S."/>
            <person name="Colman D.R."/>
            <person name="McGlynn S.E."/>
            <person name="Nealson K.H."/>
            <person name="Kurokawa K."/>
            <person name="Hongoh Y."/>
        </authorList>
    </citation>
    <scope>NUCLEOTIDE SEQUENCE [LARGE SCALE GENOMIC DNA]</scope>
    <source>
        <strain evidence="5 6">S33</strain>
    </source>
</reference>
<dbReference type="AlphaFoldDB" id="A0A6V8PD61"/>
<dbReference type="PROSITE" id="PS50123">
    <property type="entry name" value="CHER"/>
    <property type="match status" value="1"/>
</dbReference>
<protein>
    <submittedName>
        <fullName evidence="5">Chemotaxis protein methyltransferase CheR</fullName>
    </submittedName>
</protein>
<gene>
    <name evidence="5" type="ORF">HKBW3S33_02217</name>
</gene>
<dbReference type="InterPro" id="IPR022642">
    <property type="entry name" value="CheR_C"/>
</dbReference>
<dbReference type="PRINTS" id="PR00996">
    <property type="entry name" value="CHERMTFRASE"/>
</dbReference>
<dbReference type="Pfam" id="PF01739">
    <property type="entry name" value="CheR"/>
    <property type="match status" value="1"/>
</dbReference>
<dbReference type="GO" id="GO:0032259">
    <property type="term" value="P:methylation"/>
    <property type="evidence" value="ECO:0007669"/>
    <property type="project" value="UniProtKB-KW"/>
</dbReference>
<dbReference type="InterPro" id="IPR050903">
    <property type="entry name" value="Bact_Chemotaxis_MeTrfase"/>
</dbReference>
<dbReference type="RefSeq" id="WP_275552569.1">
    <property type="nucleotide sequence ID" value="NZ_BLRY01000417.1"/>
</dbReference>
<dbReference type="InterPro" id="IPR029063">
    <property type="entry name" value="SAM-dependent_MTases_sf"/>
</dbReference>
<dbReference type="SMART" id="SM00138">
    <property type="entry name" value="MeTrc"/>
    <property type="match status" value="1"/>
</dbReference>
<comment type="caution">
    <text evidence="5">The sequence shown here is derived from an EMBL/GenBank/DDBJ whole genome shotgun (WGS) entry which is preliminary data.</text>
</comment>
<proteinExistence type="predicted"/>
<sequence length="162" mass="18822">LVRKGELLKIWSAGCSVGAEPYSLAMLLKELDPSDRWRILATDFDANILAKAQEGKYAENILATMPARFRQRHFSEQDGNFCLDSQLKSLVQFRRQNLLTDRFETACDLILCRNVFIYFTVETQEELIQRFSQSLKLVCNWLCRNDYQSCSLLFSIYRLTSS</sequence>
<keyword evidence="6" id="KW-1185">Reference proteome</keyword>
<dbReference type="InterPro" id="IPR000780">
    <property type="entry name" value="CheR_MeTrfase"/>
</dbReference>
<evidence type="ECO:0000259" key="4">
    <source>
        <dbReference type="PROSITE" id="PS50123"/>
    </source>
</evidence>
<evidence type="ECO:0000313" key="6">
    <source>
        <dbReference type="Proteomes" id="UP000591948"/>
    </source>
</evidence>
<feature type="domain" description="CheR-type methyltransferase" evidence="4">
    <location>
        <begin position="1"/>
        <end position="136"/>
    </location>
</feature>
<dbReference type="GO" id="GO:0008757">
    <property type="term" value="F:S-adenosylmethionine-dependent methyltransferase activity"/>
    <property type="evidence" value="ECO:0007669"/>
    <property type="project" value="InterPro"/>
</dbReference>
<dbReference type="Gene3D" id="3.40.50.150">
    <property type="entry name" value="Vaccinia Virus protein VP39"/>
    <property type="match status" value="1"/>
</dbReference>
<organism evidence="5 6">
    <name type="scientific">Candidatus Hakubella thermalkaliphila</name>
    <dbReference type="NCBI Taxonomy" id="2754717"/>
    <lineage>
        <taxon>Bacteria</taxon>
        <taxon>Bacillati</taxon>
        <taxon>Actinomycetota</taxon>
        <taxon>Actinomycetota incertae sedis</taxon>
        <taxon>Candidatus Hakubellales</taxon>
        <taxon>Candidatus Hakubellaceae</taxon>
        <taxon>Candidatus Hakubella</taxon>
    </lineage>
</organism>
<keyword evidence="1 5" id="KW-0489">Methyltransferase</keyword>
<dbReference type="PANTHER" id="PTHR24422:SF19">
    <property type="entry name" value="CHEMOTAXIS PROTEIN METHYLTRANSFERASE"/>
    <property type="match status" value="1"/>
</dbReference>
<accession>A0A6V8PD61</accession>
<evidence type="ECO:0000256" key="1">
    <source>
        <dbReference type="ARBA" id="ARBA00022603"/>
    </source>
</evidence>
<feature type="non-terminal residue" evidence="5">
    <location>
        <position position="1"/>
    </location>
</feature>
<dbReference type="EMBL" id="BLRY01000417">
    <property type="protein sequence ID" value="GFP28801.1"/>
    <property type="molecule type" value="Genomic_DNA"/>
</dbReference>
<evidence type="ECO:0000256" key="2">
    <source>
        <dbReference type="ARBA" id="ARBA00022679"/>
    </source>
</evidence>
<evidence type="ECO:0000313" key="5">
    <source>
        <dbReference type="EMBL" id="GFP28801.1"/>
    </source>
</evidence>
<keyword evidence="2 5" id="KW-0808">Transferase</keyword>
<evidence type="ECO:0000256" key="3">
    <source>
        <dbReference type="ARBA" id="ARBA00022691"/>
    </source>
</evidence>
<dbReference type="PANTHER" id="PTHR24422">
    <property type="entry name" value="CHEMOTAXIS PROTEIN METHYLTRANSFERASE"/>
    <property type="match status" value="1"/>
</dbReference>
<dbReference type="SUPFAM" id="SSF53335">
    <property type="entry name" value="S-adenosyl-L-methionine-dependent methyltransferases"/>
    <property type="match status" value="1"/>
</dbReference>
<dbReference type="Proteomes" id="UP000591948">
    <property type="component" value="Unassembled WGS sequence"/>
</dbReference>
<keyword evidence="3" id="KW-0949">S-adenosyl-L-methionine</keyword>